<dbReference type="PROSITE" id="PS50042">
    <property type="entry name" value="CNMP_BINDING_3"/>
    <property type="match status" value="1"/>
</dbReference>
<keyword evidence="6" id="KW-1185">Reference proteome</keyword>
<sequence length="204" mass="22206">MFCATRPACILSRLAPAKLQEIEPAIARRRLDRGQVLVREGEVARSASVVKIGTVFGRRRSLDGEDRTVSIAGRGTAFGLMGFFEQPTQVSGVAAVPSRICDIPHERLRDIAAREPSFAVHMTRTTTASIGLIADWSVGVRVRGVPNQLACTLLLMARSQKTSVLELPTHAALTELLDATRETIARAFSTLRAEGCLKLLGRRM</sequence>
<feature type="domain" description="Cyclic nucleotide-binding" evidence="4">
    <location>
        <begin position="10"/>
        <end position="111"/>
    </location>
</feature>
<evidence type="ECO:0000313" key="5">
    <source>
        <dbReference type="EMBL" id="MBE7942296.1"/>
    </source>
</evidence>
<dbReference type="InterPro" id="IPR018490">
    <property type="entry name" value="cNMP-bd_dom_sf"/>
</dbReference>
<dbReference type="EMBL" id="JADDOJ010000090">
    <property type="protein sequence ID" value="MBE7942296.1"/>
    <property type="molecule type" value="Genomic_DNA"/>
</dbReference>
<keyword evidence="2" id="KW-0238">DNA-binding</keyword>
<evidence type="ECO:0000256" key="2">
    <source>
        <dbReference type="ARBA" id="ARBA00023125"/>
    </source>
</evidence>
<gene>
    <name evidence="5" type="ORF">IM725_17135</name>
</gene>
<dbReference type="InterPro" id="IPR014710">
    <property type="entry name" value="RmlC-like_jellyroll"/>
</dbReference>
<dbReference type="Proteomes" id="UP000715965">
    <property type="component" value="Unassembled WGS sequence"/>
</dbReference>
<dbReference type="InterPro" id="IPR036390">
    <property type="entry name" value="WH_DNA-bd_sf"/>
</dbReference>
<dbReference type="Pfam" id="PF13545">
    <property type="entry name" value="HTH_Crp_2"/>
    <property type="match status" value="1"/>
</dbReference>
<accession>A0ABR9SIU2</accession>
<dbReference type="RefSeq" id="WP_193781851.1">
    <property type="nucleotide sequence ID" value="NZ_JADDOJ010000090.1"/>
</dbReference>
<dbReference type="PANTHER" id="PTHR24567:SF74">
    <property type="entry name" value="HTH-TYPE TRANSCRIPTIONAL REGULATOR ARCR"/>
    <property type="match status" value="1"/>
</dbReference>
<dbReference type="InterPro" id="IPR036388">
    <property type="entry name" value="WH-like_DNA-bd_sf"/>
</dbReference>
<evidence type="ECO:0000256" key="1">
    <source>
        <dbReference type="ARBA" id="ARBA00023015"/>
    </source>
</evidence>
<protein>
    <submittedName>
        <fullName evidence="5">Crp/Fnr family transcriptional regulator</fullName>
    </submittedName>
</protein>
<dbReference type="PANTHER" id="PTHR24567">
    <property type="entry name" value="CRP FAMILY TRANSCRIPTIONAL REGULATORY PROTEIN"/>
    <property type="match status" value="1"/>
</dbReference>
<proteinExistence type="predicted"/>
<dbReference type="SUPFAM" id="SSF46785">
    <property type="entry name" value="Winged helix' DNA-binding domain"/>
    <property type="match status" value="1"/>
</dbReference>
<comment type="caution">
    <text evidence="5">The sequence shown here is derived from an EMBL/GenBank/DDBJ whole genome shotgun (WGS) entry which is preliminary data.</text>
</comment>
<dbReference type="InterPro" id="IPR050397">
    <property type="entry name" value="Env_Response_Regulators"/>
</dbReference>
<reference evidence="5 6" key="1">
    <citation type="submission" date="2020-10" db="EMBL/GenBank/DDBJ databases">
        <title>Draft genome of Ramlibacter aquaticus LMG 30558.</title>
        <authorList>
            <person name="Props R."/>
        </authorList>
    </citation>
    <scope>NUCLEOTIDE SEQUENCE [LARGE SCALE GENOMIC DNA]</scope>
    <source>
        <strain evidence="5 6">LMG 30558</strain>
    </source>
</reference>
<keyword evidence="3" id="KW-0804">Transcription</keyword>
<dbReference type="InterPro" id="IPR012318">
    <property type="entry name" value="HTH_CRP"/>
</dbReference>
<dbReference type="Pfam" id="PF00027">
    <property type="entry name" value="cNMP_binding"/>
    <property type="match status" value="1"/>
</dbReference>
<dbReference type="CDD" id="cd00038">
    <property type="entry name" value="CAP_ED"/>
    <property type="match status" value="1"/>
</dbReference>
<evidence type="ECO:0000259" key="4">
    <source>
        <dbReference type="PROSITE" id="PS50042"/>
    </source>
</evidence>
<name>A0ABR9SIU2_9BURK</name>
<dbReference type="Gene3D" id="1.10.10.10">
    <property type="entry name" value="Winged helix-like DNA-binding domain superfamily/Winged helix DNA-binding domain"/>
    <property type="match status" value="1"/>
</dbReference>
<evidence type="ECO:0000313" key="6">
    <source>
        <dbReference type="Proteomes" id="UP000715965"/>
    </source>
</evidence>
<evidence type="ECO:0000256" key="3">
    <source>
        <dbReference type="ARBA" id="ARBA00023163"/>
    </source>
</evidence>
<dbReference type="InterPro" id="IPR000595">
    <property type="entry name" value="cNMP-bd_dom"/>
</dbReference>
<dbReference type="SMART" id="SM00100">
    <property type="entry name" value="cNMP"/>
    <property type="match status" value="1"/>
</dbReference>
<dbReference type="SUPFAM" id="SSF51206">
    <property type="entry name" value="cAMP-binding domain-like"/>
    <property type="match status" value="1"/>
</dbReference>
<organism evidence="5 6">
    <name type="scientific">Ramlibacter aquaticus</name>
    <dbReference type="NCBI Taxonomy" id="2780094"/>
    <lineage>
        <taxon>Bacteria</taxon>
        <taxon>Pseudomonadati</taxon>
        <taxon>Pseudomonadota</taxon>
        <taxon>Betaproteobacteria</taxon>
        <taxon>Burkholderiales</taxon>
        <taxon>Comamonadaceae</taxon>
        <taxon>Ramlibacter</taxon>
    </lineage>
</organism>
<dbReference type="Gene3D" id="2.60.120.10">
    <property type="entry name" value="Jelly Rolls"/>
    <property type="match status" value="1"/>
</dbReference>
<keyword evidence="1" id="KW-0805">Transcription regulation</keyword>